<dbReference type="Pfam" id="PF01551">
    <property type="entry name" value="Peptidase_M23"/>
    <property type="match status" value="1"/>
</dbReference>
<dbReference type="Pfam" id="PF06347">
    <property type="entry name" value="SH3_4"/>
    <property type="match status" value="1"/>
</dbReference>
<organism evidence="4 5">
    <name type="scientific">Arthrobacter ginkgonis</name>
    <dbReference type="NCBI Taxonomy" id="1630594"/>
    <lineage>
        <taxon>Bacteria</taxon>
        <taxon>Bacillati</taxon>
        <taxon>Actinomycetota</taxon>
        <taxon>Actinomycetes</taxon>
        <taxon>Micrococcales</taxon>
        <taxon>Micrococcaceae</taxon>
        <taxon>Arthrobacter</taxon>
    </lineage>
</organism>
<evidence type="ECO:0000259" key="3">
    <source>
        <dbReference type="PROSITE" id="PS51781"/>
    </source>
</evidence>
<dbReference type="PANTHER" id="PTHR34408">
    <property type="entry name" value="FAMILY PROTEIN, PUTATIVE-RELATED"/>
    <property type="match status" value="1"/>
</dbReference>
<feature type="domain" description="SH3b" evidence="3">
    <location>
        <begin position="472"/>
        <end position="535"/>
    </location>
</feature>
<keyword evidence="2" id="KW-0732">Signal</keyword>
<accession>A0ABP7CIS6</accession>
<proteinExistence type="predicted"/>
<keyword evidence="5" id="KW-1185">Reference proteome</keyword>
<feature type="compositionally biased region" description="Low complexity" evidence="1">
    <location>
        <begin position="389"/>
        <end position="400"/>
    </location>
</feature>
<feature type="chain" id="PRO_5045713550" description="SH3b domain-containing protein" evidence="2">
    <location>
        <begin position="29"/>
        <end position="671"/>
    </location>
</feature>
<dbReference type="Proteomes" id="UP001500752">
    <property type="component" value="Unassembled WGS sequence"/>
</dbReference>
<dbReference type="PROSITE" id="PS51781">
    <property type="entry name" value="SH3B"/>
    <property type="match status" value="4"/>
</dbReference>
<dbReference type="PANTHER" id="PTHR34408:SF1">
    <property type="entry name" value="GLYCOSYL HYDROLASE FAMILY 19 DOMAIN-CONTAINING PROTEIN HI_1415"/>
    <property type="match status" value="1"/>
</dbReference>
<dbReference type="InterPro" id="IPR003646">
    <property type="entry name" value="SH3-like_bac-type"/>
</dbReference>
<evidence type="ECO:0000313" key="5">
    <source>
        <dbReference type="Proteomes" id="UP001500752"/>
    </source>
</evidence>
<dbReference type="Pfam" id="PF08239">
    <property type="entry name" value="SH3_3"/>
    <property type="match status" value="4"/>
</dbReference>
<name>A0ABP7CIS6_9MICC</name>
<dbReference type="SMART" id="SM00287">
    <property type="entry name" value="SH3b"/>
    <property type="match status" value="5"/>
</dbReference>
<dbReference type="RefSeq" id="WP_345152128.1">
    <property type="nucleotide sequence ID" value="NZ_BAABEO010000020.1"/>
</dbReference>
<dbReference type="InterPro" id="IPR052354">
    <property type="entry name" value="Cell_Wall_Dynamics_Protein"/>
</dbReference>
<gene>
    <name evidence="4" type="ORF">GCM10023081_31160</name>
</gene>
<dbReference type="EMBL" id="BAABEO010000020">
    <property type="protein sequence ID" value="GAA3691466.1"/>
    <property type="molecule type" value="Genomic_DNA"/>
</dbReference>
<feature type="domain" description="SH3b" evidence="3">
    <location>
        <begin position="612"/>
        <end position="671"/>
    </location>
</feature>
<dbReference type="CDD" id="cd12797">
    <property type="entry name" value="M23_peptidase"/>
    <property type="match status" value="1"/>
</dbReference>
<evidence type="ECO:0000256" key="2">
    <source>
        <dbReference type="SAM" id="SignalP"/>
    </source>
</evidence>
<dbReference type="InterPro" id="IPR011055">
    <property type="entry name" value="Dup_hybrid_motif"/>
</dbReference>
<sequence length="671" mass="67714">MAASQRTFAVPVTTMLAATVLVSGQAVAAAAPAAADPAVLAAQPRLGVVPGPVTATTATKLVLPLKAGSYRYSSQYGPRCIPVIGGSTFHRGQDLAAANNDPIYAIADGTVTRTNNGTSSTSGYIVVKHVIGGRTYHSVYVHMWNATTHVKAGSVVKAGQQIGLVGSSGPSTAPHLHLEVWEGAWYTGTSLDSTTWLKARGVDLKGNAGRVYSSVVPSSCSYYAAKQVSLLSQPNAAALPLVVLPVNTQMTGVPADMSNGYVRVTAKGLTGWVAHSAVSPSKVAGSTSPGSSAGPSTGGTTPVSSGGSTTTTPLSGRYKVVSGVNMRAGAGNTYNVVKVLPRGAVVTAVASTNGWYKVTYSGTSGWVYSSYLASTTGGTPTTPAPSTPSTPSTTPAAATHTTTAGLNLRKGAGTTYGIQKVLAKGTAVTALGTQGSWTRVTAGSTTGWVSTAYLKKISAATTAPAPAKPSAAPSVVFKTAANLNLRSGAGTGYRVLKVLSKGTSVTVVSVKGTWSQVKAGSTTGWVSTSYLATPAAAAAPAGTTALAPSSYRTTTTVNVRKGPSDAQAVVKILAKGAVVSVDARNGAWRRITVGSTTGWAPASQLTDGTVAASASTSTTAAVNFRKGPSTTYASHGMLRAGTKVTVNGTSGLWKKVTYAGKTGYIHGAYLK</sequence>
<feature type="region of interest" description="Disordered" evidence="1">
    <location>
        <begin position="377"/>
        <end position="400"/>
    </location>
</feature>
<feature type="domain" description="SH3b" evidence="3">
    <location>
        <begin position="395"/>
        <end position="458"/>
    </location>
</feature>
<dbReference type="Gene3D" id="2.30.30.40">
    <property type="entry name" value="SH3 Domains"/>
    <property type="match status" value="5"/>
</dbReference>
<dbReference type="InterPro" id="IPR016047">
    <property type="entry name" value="M23ase_b-sheet_dom"/>
</dbReference>
<dbReference type="Gene3D" id="2.70.70.10">
    <property type="entry name" value="Glucose Permease (Domain IIA)"/>
    <property type="match status" value="1"/>
</dbReference>
<dbReference type="InterPro" id="IPR010466">
    <property type="entry name" value="DUF1058"/>
</dbReference>
<evidence type="ECO:0000256" key="1">
    <source>
        <dbReference type="SAM" id="MobiDB-lite"/>
    </source>
</evidence>
<reference evidence="5" key="1">
    <citation type="journal article" date="2019" name="Int. J. Syst. Evol. Microbiol.">
        <title>The Global Catalogue of Microorganisms (GCM) 10K type strain sequencing project: providing services to taxonomists for standard genome sequencing and annotation.</title>
        <authorList>
            <consortium name="The Broad Institute Genomics Platform"/>
            <consortium name="The Broad Institute Genome Sequencing Center for Infectious Disease"/>
            <person name="Wu L."/>
            <person name="Ma J."/>
        </authorList>
    </citation>
    <scope>NUCLEOTIDE SEQUENCE [LARGE SCALE GENOMIC DNA]</scope>
    <source>
        <strain evidence="5">JCM 30742</strain>
    </source>
</reference>
<feature type="domain" description="SH3b" evidence="3">
    <location>
        <begin position="313"/>
        <end position="376"/>
    </location>
</feature>
<evidence type="ECO:0000313" key="4">
    <source>
        <dbReference type="EMBL" id="GAA3691466.1"/>
    </source>
</evidence>
<feature type="signal peptide" evidence="2">
    <location>
        <begin position="1"/>
        <end position="28"/>
    </location>
</feature>
<dbReference type="SUPFAM" id="SSF51261">
    <property type="entry name" value="Duplicated hybrid motif"/>
    <property type="match status" value="1"/>
</dbReference>
<feature type="region of interest" description="Disordered" evidence="1">
    <location>
        <begin position="280"/>
        <end position="315"/>
    </location>
</feature>
<protein>
    <recommendedName>
        <fullName evidence="3">SH3b domain-containing protein</fullName>
    </recommendedName>
</protein>
<comment type="caution">
    <text evidence="4">The sequence shown here is derived from an EMBL/GenBank/DDBJ whole genome shotgun (WGS) entry which is preliminary data.</text>
</comment>
<feature type="compositionally biased region" description="Low complexity" evidence="1">
    <location>
        <begin position="285"/>
        <end position="315"/>
    </location>
</feature>